<dbReference type="EMBL" id="JARPTC010000010">
    <property type="protein sequence ID" value="MDO7787115.1"/>
    <property type="molecule type" value="Genomic_DNA"/>
</dbReference>
<reference evidence="1" key="1">
    <citation type="journal article" date="2023" name="J. Hazard. Mater.">
        <title>Anaerobic biodegradation of pyrene and benzo[a]pyrene by a new sulfate-reducing Desulforamulus aquiferis strain DSA.</title>
        <authorList>
            <person name="Zhang Z."/>
            <person name="Sun J."/>
            <person name="Gong X."/>
            <person name="Wang C."/>
            <person name="Wang H."/>
        </authorList>
    </citation>
    <scope>NUCLEOTIDE SEQUENCE</scope>
    <source>
        <strain evidence="1">DSA</strain>
    </source>
</reference>
<organism evidence="1 2">
    <name type="scientific">Desulforamulus aquiferis</name>
    <dbReference type="NCBI Taxonomy" id="1397668"/>
    <lineage>
        <taxon>Bacteria</taxon>
        <taxon>Bacillati</taxon>
        <taxon>Bacillota</taxon>
        <taxon>Clostridia</taxon>
        <taxon>Eubacteriales</taxon>
        <taxon>Peptococcaceae</taxon>
        <taxon>Desulforamulus</taxon>
    </lineage>
</organism>
<accession>A0AAW7ZC63</accession>
<comment type="caution">
    <text evidence="1">The sequence shown here is derived from an EMBL/GenBank/DDBJ whole genome shotgun (WGS) entry which is preliminary data.</text>
</comment>
<gene>
    <name evidence="1" type="ORF">P6N53_07785</name>
</gene>
<dbReference type="AlphaFoldDB" id="A0AAW7ZC63"/>
<proteinExistence type="predicted"/>
<reference evidence="1" key="2">
    <citation type="submission" date="2023-03" db="EMBL/GenBank/DDBJ databases">
        <authorList>
            <person name="Zhang Z."/>
        </authorList>
    </citation>
    <scope>NUCLEOTIDE SEQUENCE</scope>
    <source>
        <strain evidence="1">DSA</strain>
    </source>
</reference>
<sequence>MMKIIDVQLKTNYNWDDVRRRAPTWQTVKNEGSDWQQLLQTTLISQQVNVEVDLVENDWAGVMKLYLTWQEIKSTVSTWQGLKTF</sequence>
<name>A0AAW7ZC63_9FIRM</name>
<dbReference type="Proteomes" id="UP001172911">
    <property type="component" value="Unassembled WGS sequence"/>
</dbReference>
<evidence type="ECO:0000313" key="2">
    <source>
        <dbReference type="Proteomes" id="UP001172911"/>
    </source>
</evidence>
<protein>
    <submittedName>
        <fullName evidence="1">Uncharacterized protein</fullName>
    </submittedName>
</protein>
<dbReference type="RefSeq" id="WP_304542258.1">
    <property type="nucleotide sequence ID" value="NZ_JARPTC010000010.1"/>
</dbReference>
<evidence type="ECO:0000313" key="1">
    <source>
        <dbReference type="EMBL" id="MDO7787115.1"/>
    </source>
</evidence>
<keyword evidence="2" id="KW-1185">Reference proteome</keyword>